<dbReference type="KEGG" id="plut:EI981_13485"/>
<keyword evidence="1" id="KW-0472">Membrane</keyword>
<dbReference type="Pfam" id="PF10779">
    <property type="entry name" value="XhlA"/>
    <property type="match status" value="1"/>
</dbReference>
<dbReference type="InterPro" id="IPR019715">
    <property type="entry name" value="Haemolysin_XhlA"/>
</dbReference>
<proteinExistence type="predicted"/>
<dbReference type="OrthoDB" id="2186744at2"/>
<reference evidence="3" key="1">
    <citation type="submission" date="2018-12" db="EMBL/GenBank/DDBJ databases">
        <title>Complete genome sequence of Paenibacillus sp. MBLB1234.</title>
        <authorList>
            <person name="Nam Y.-D."/>
            <person name="Kang J."/>
            <person name="Chung W.-H."/>
            <person name="Park Y.S."/>
        </authorList>
    </citation>
    <scope>NUCLEOTIDE SEQUENCE [LARGE SCALE GENOMIC DNA]</scope>
    <source>
        <strain evidence="3">MBLB1234</strain>
    </source>
</reference>
<dbReference type="RefSeq" id="WP_126998936.1">
    <property type="nucleotide sequence ID" value="NZ_CP034346.1"/>
</dbReference>
<name>A0A3Q9I8W9_9BACL</name>
<sequence length="86" mass="9339">MDGGQTEVIQRLAIVETKVDNMDEKLDRAITANETAVEALSSAQSAHHRLDKIEDAQKWLWRTIAASIITIVVGAILTVIKLQGGA</sequence>
<organism evidence="2 3">
    <name type="scientific">Paenibacillus lutimineralis</name>
    <dbReference type="NCBI Taxonomy" id="2707005"/>
    <lineage>
        <taxon>Bacteria</taxon>
        <taxon>Bacillati</taxon>
        <taxon>Bacillota</taxon>
        <taxon>Bacilli</taxon>
        <taxon>Bacillales</taxon>
        <taxon>Paenibacillaceae</taxon>
        <taxon>Paenibacillus</taxon>
    </lineage>
</organism>
<evidence type="ECO:0000313" key="3">
    <source>
        <dbReference type="Proteomes" id="UP000270678"/>
    </source>
</evidence>
<evidence type="ECO:0000313" key="2">
    <source>
        <dbReference type="EMBL" id="AZS15377.1"/>
    </source>
</evidence>
<feature type="transmembrane region" description="Helical" evidence="1">
    <location>
        <begin position="59"/>
        <end position="80"/>
    </location>
</feature>
<dbReference type="Proteomes" id="UP000270678">
    <property type="component" value="Chromosome"/>
</dbReference>
<dbReference type="AlphaFoldDB" id="A0A3Q9I8W9"/>
<keyword evidence="1" id="KW-1133">Transmembrane helix</keyword>
<gene>
    <name evidence="2" type="ORF">EI981_13485</name>
</gene>
<accession>A0A3Q9I8W9</accession>
<evidence type="ECO:0000256" key="1">
    <source>
        <dbReference type="SAM" id="Phobius"/>
    </source>
</evidence>
<dbReference type="EMBL" id="CP034346">
    <property type="protein sequence ID" value="AZS15377.1"/>
    <property type="molecule type" value="Genomic_DNA"/>
</dbReference>
<evidence type="ECO:0008006" key="4">
    <source>
        <dbReference type="Google" id="ProtNLM"/>
    </source>
</evidence>
<keyword evidence="3" id="KW-1185">Reference proteome</keyword>
<protein>
    <recommendedName>
        <fullName evidence="4">Hemolysin XhlA</fullName>
    </recommendedName>
</protein>
<keyword evidence="1" id="KW-0812">Transmembrane</keyword>